<comment type="caution">
    <text evidence="4">The sequence shown here is derived from an EMBL/GenBank/DDBJ whole genome shotgun (WGS) entry which is preliminary data.</text>
</comment>
<dbReference type="RefSeq" id="WP_004064816.1">
    <property type="nucleotide sequence ID" value="NZ_JAUDRO010000005.1"/>
</dbReference>
<dbReference type="AlphaFoldDB" id="A0A558GFP0"/>
<proteinExistence type="predicted"/>
<gene>
    <name evidence="4" type="ORF">FQA18_00115</name>
    <name evidence="3" type="ORF">GOC85_09410</name>
</gene>
<accession>A0A558GFP0</accession>
<dbReference type="GO" id="GO:0016705">
    <property type="term" value="F:oxidoreductase activity, acting on paired donors, with incorporation or reduction of molecular oxygen"/>
    <property type="evidence" value="ECO:0007669"/>
    <property type="project" value="InterPro"/>
</dbReference>
<dbReference type="Proteomes" id="UP000320212">
    <property type="component" value="Unassembled WGS sequence"/>
</dbReference>
<feature type="domain" description="Luciferase-like" evidence="2">
    <location>
        <begin position="10"/>
        <end position="301"/>
    </location>
</feature>
<name>A0A558GFP0_HALVO</name>
<evidence type="ECO:0000256" key="1">
    <source>
        <dbReference type="ARBA" id="ARBA00023002"/>
    </source>
</evidence>
<evidence type="ECO:0000313" key="3">
    <source>
        <dbReference type="EMBL" id="NLV02804.1"/>
    </source>
</evidence>
<evidence type="ECO:0000259" key="2">
    <source>
        <dbReference type="Pfam" id="PF00296"/>
    </source>
</evidence>
<sequence>MSDRTAVLFALRDDPSLVVRAEELGYESAWAAEGQGKTAFGKLERWAVHTEEIGLATGIVNVFSRTPAALAAAAATLDDHSDGRAILGLGVAHPGVVEAFHGVPFDRPLSRLHEYVELVRRYLRGDADSFDGEFFSPERTSFWDAFEPVREEIPVYNGALGPANVRLTGQVADGWLPNLYPRPQFEAALEWLDTGAARAGRDPSDVDVAMYVLTAVHDDPDEARRAAAEHVAYYLRDVPGYYDRAAEQAGFADEVEAVRAAPTTEAGARELSAEFLDLVALVGTPDDVRGRLVELREMGVDLPVVRAPAGVDREWVARTLEVFAP</sequence>
<dbReference type="Gene3D" id="3.20.20.30">
    <property type="entry name" value="Luciferase-like domain"/>
    <property type="match status" value="1"/>
</dbReference>
<reference evidence="3" key="2">
    <citation type="submission" date="2019-12" db="EMBL/GenBank/DDBJ databases">
        <title>Haloferax alexandrinus strain pws11.</title>
        <authorList>
            <person name="Verma D.K."/>
            <person name="Gopal K."/>
            <person name="Prasad E.S."/>
        </authorList>
    </citation>
    <scope>NUCLEOTIDE SEQUENCE</scope>
    <source>
        <strain evidence="3">Pws11</strain>
    </source>
</reference>
<evidence type="ECO:0000313" key="4">
    <source>
        <dbReference type="EMBL" id="TVT96582.1"/>
    </source>
</evidence>
<reference evidence="4 5" key="1">
    <citation type="submission" date="2019-07" db="EMBL/GenBank/DDBJ databases">
        <title>Draft genome sequence of Haloferax volcanii SS0101, isolated from salt farm in Samut Sakhon, Thailand.</title>
        <authorList>
            <person name="Wanthongcharoen S."/>
            <person name="Yamprayoonswat W."/>
            <person name="Ruangsuj P."/>
            <person name="Thongpramul N."/>
            <person name="Jumpathong W."/>
            <person name="Sittihan S."/>
            <person name="Kanjanavas P."/>
            <person name="Yasawong M."/>
        </authorList>
    </citation>
    <scope>NUCLEOTIDE SEQUENCE [LARGE SCALE GENOMIC DNA]</scope>
    <source>
        <strain evidence="4 5">SS0101</strain>
    </source>
</reference>
<dbReference type="EMBL" id="VMTR01000001">
    <property type="protein sequence ID" value="TVT96582.1"/>
    <property type="molecule type" value="Genomic_DNA"/>
</dbReference>
<dbReference type="SUPFAM" id="SSF51679">
    <property type="entry name" value="Bacterial luciferase-like"/>
    <property type="match status" value="1"/>
</dbReference>
<dbReference type="InterPro" id="IPR050564">
    <property type="entry name" value="F420-G6PD/mer"/>
</dbReference>
<accession>A0A847TWE3</accession>
<dbReference type="Pfam" id="PF00296">
    <property type="entry name" value="Bac_luciferase"/>
    <property type="match status" value="1"/>
</dbReference>
<evidence type="ECO:0000313" key="5">
    <source>
        <dbReference type="Proteomes" id="UP000320212"/>
    </source>
</evidence>
<keyword evidence="1" id="KW-0560">Oxidoreductase</keyword>
<dbReference type="PANTHER" id="PTHR43244:SF1">
    <property type="entry name" value="5,10-METHYLENETETRAHYDROMETHANOPTERIN REDUCTASE"/>
    <property type="match status" value="1"/>
</dbReference>
<dbReference type="Proteomes" id="UP000619835">
    <property type="component" value="Unassembled WGS sequence"/>
</dbReference>
<dbReference type="EMBL" id="WOWC01000001">
    <property type="protein sequence ID" value="NLV02804.1"/>
    <property type="molecule type" value="Genomic_DNA"/>
</dbReference>
<protein>
    <submittedName>
        <fullName evidence="4">LLM class flavin-dependent oxidoreductase</fullName>
    </submittedName>
</protein>
<dbReference type="CDD" id="cd01097">
    <property type="entry name" value="Tetrahydromethanopterin_reductase"/>
    <property type="match status" value="1"/>
</dbReference>
<dbReference type="InterPro" id="IPR036661">
    <property type="entry name" value="Luciferase-like_sf"/>
</dbReference>
<dbReference type="PANTHER" id="PTHR43244">
    <property type="match status" value="1"/>
</dbReference>
<dbReference type="InterPro" id="IPR011251">
    <property type="entry name" value="Luciferase-like_dom"/>
</dbReference>
<organism evidence="4 5">
    <name type="scientific">Haloferax volcanii</name>
    <name type="common">Halobacterium volcanii</name>
    <dbReference type="NCBI Taxonomy" id="2246"/>
    <lineage>
        <taxon>Archaea</taxon>
        <taxon>Methanobacteriati</taxon>
        <taxon>Methanobacteriota</taxon>
        <taxon>Stenosarchaea group</taxon>
        <taxon>Halobacteria</taxon>
        <taxon>Halobacteriales</taxon>
        <taxon>Haloferacaceae</taxon>
        <taxon>Haloferax</taxon>
    </lineage>
</organism>